<organism evidence="2 3">
    <name type="scientific">Euzebya pacifica</name>
    <dbReference type="NCBI Taxonomy" id="1608957"/>
    <lineage>
        <taxon>Bacteria</taxon>
        <taxon>Bacillati</taxon>
        <taxon>Actinomycetota</taxon>
        <taxon>Nitriliruptoria</taxon>
        <taxon>Euzebyales</taxon>
    </lineage>
</organism>
<dbReference type="Pfam" id="PF08241">
    <property type="entry name" value="Methyltransf_11"/>
    <property type="match status" value="1"/>
</dbReference>
<dbReference type="RefSeq" id="WP_114589628.1">
    <property type="nucleotide sequence ID" value="NZ_CP031165.1"/>
</dbReference>
<evidence type="ECO:0000313" key="3">
    <source>
        <dbReference type="Proteomes" id="UP000264006"/>
    </source>
</evidence>
<reference evidence="2 3" key="1">
    <citation type="submission" date="2018-09" db="EMBL/GenBank/DDBJ databases">
        <title>Complete genome sequence of Euzebya sp. DY32-46 isolated from seawater of Pacific Ocean.</title>
        <authorList>
            <person name="Xu L."/>
            <person name="Wu Y.-H."/>
            <person name="Xu X.-W."/>
        </authorList>
    </citation>
    <scope>NUCLEOTIDE SEQUENCE [LARGE SCALE GENOMIC DNA]</scope>
    <source>
        <strain evidence="2 3">DY32-46</strain>
    </source>
</reference>
<protein>
    <submittedName>
        <fullName evidence="2">Methyltransferase</fullName>
    </submittedName>
</protein>
<dbReference type="Gene3D" id="3.40.50.150">
    <property type="entry name" value="Vaccinia Virus protein VP39"/>
    <property type="match status" value="1"/>
</dbReference>
<dbReference type="PANTHER" id="PTHR42912:SF93">
    <property type="entry name" value="N6-ADENOSINE-METHYLTRANSFERASE TMT1A"/>
    <property type="match status" value="1"/>
</dbReference>
<evidence type="ECO:0000313" key="2">
    <source>
        <dbReference type="EMBL" id="AXV04722.1"/>
    </source>
</evidence>
<evidence type="ECO:0000259" key="1">
    <source>
        <dbReference type="Pfam" id="PF08241"/>
    </source>
</evidence>
<name>A0A346XR75_9ACTN</name>
<keyword evidence="2" id="KW-0808">Transferase</keyword>
<dbReference type="Proteomes" id="UP000264006">
    <property type="component" value="Chromosome"/>
</dbReference>
<dbReference type="EMBL" id="CP031165">
    <property type="protein sequence ID" value="AXV04722.1"/>
    <property type="molecule type" value="Genomic_DNA"/>
</dbReference>
<dbReference type="AlphaFoldDB" id="A0A346XR75"/>
<dbReference type="GO" id="GO:0032259">
    <property type="term" value="P:methylation"/>
    <property type="evidence" value="ECO:0007669"/>
    <property type="project" value="UniProtKB-KW"/>
</dbReference>
<accession>A0A346XR75</accession>
<dbReference type="InterPro" id="IPR050508">
    <property type="entry name" value="Methyltransf_Superfamily"/>
</dbReference>
<dbReference type="InterPro" id="IPR013216">
    <property type="entry name" value="Methyltransf_11"/>
</dbReference>
<feature type="domain" description="Methyltransferase type 11" evidence="1">
    <location>
        <begin position="59"/>
        <end position="153"/>
    </location>
</feature>
<keyword evidence="3" id="KW-1185">Reference proteome</keyword>
<dbReference type="SUPFAM" id="SSF53335">
    <property type="entry name" value="S-adenosyl-L-methionine-dependent methyltransferases"/>
    <property type="match status" value="1"/>
</dbReference>
<gene>
    <name evidence="2" type="ORF">DVS28_a0013</name>
</gene>
<dbReference type="GO" id="GO:0008757">
    <property type="term" value="F:S-adenosylmethionine-dependent methyltransferase activity"/>
    <property type="evidence" value="ECO:0007669"/>
    <property type="project" value="InterPro"/>
</dbReference>
<sequence>MTDPTPPAFLEAVQSYLAGREAQFNYEALVHTFTDIERFHRWAGYMDRLRPLDGARVLSSGCGAGGSLLAYSDAGAALVEGVEVDAQFAHMARSRVADVEGVEVHELAPEARLPIPDRSVDLIESMDVIEHVPDDERYLRELRRVLAPGGIILVVTPNRIWPVEQHLGIAGPPWLPIGLADTIFGLLALLPGLSADRRQKYRELRGMRTQNMSMWRLRRLAKRLDLHMTVLHRTDDPGDPLPVDDPRAEQLLRTWWGKYVAPVKSLAVTFERRS</sequence>
<dbReference type="InterPro" id="IPR029063">
    <property type="entry name" value="SAM-dependent_MTases_sf"/>
</dbReference>
<dbReference type="CDD" id="cd02440">
    <property type="entry name" value="AdoMet_MTases"/>
    <property type="match status" value="1"/>
</dbReference>
<dbReference type="OrthoDB" id="9810247at2"/>
<proteinExistence type="predicted"/>
<dbReference type="KEGG" id="euz:DVS28_a0013"/>
<keyword evidence="2" id="KW-0489">Methyltransferase</keyword>
<dbReference type="PANTHER" id="PTHR42912">
    <property type="entry name" value="METHYLTRANSFERASE"/>
    <property type="match status" value="1"/>
</dbReference>